<evidence type="ECO:0000256" key="1">
    <source>
        <dbReference type="SAM" id="SignalP"/>
    </source>
</evidence>
<dbReference type="EMBL" id="JAUOEK010000015">
    <property type="protein sequence ID" value="MDO5968247.1"/>
    <property type="molecule type" value="Genomic_DNA"/>
</dbReference>
<protein>
    <submittedName>
        <fullName evidence="2">Uncharacterized protein</fullName>
    </submittedName>
</protein>
<organism evidence="2 3">
    <name type="scientific">Flavivirga aquimarina</name>
    <dbReference type="NCBI Taxonomy" id="2027862"/>
    <lineage>
        <taxon>Bacteria</taxon>
        <taxon>Pseudomonadati</taxon>
        <taxon>Bacteroidota</taxon>
        <taxon>Flavobacteriia</taxon>
        <taxon>Flavobacteriales</taxon>
        <taxon>Flavobacteriaceae</taxon>
        <taxon>Flavivirga</taxon>
    </lineage>
</organism>
<comment type="caution">
    <text evidence="2">The sequence shown here is derived from an EMBL/GenBank/DDBJ whole genome shotgun (WGS) entry which is preliminary data.</text>
</comment>
<feature type="signal peptide" evidence="1">
    <location>
        <begin position="1"/>
        <end position="20"/>
    </location>
</feature>
<dbReference type="RefSeq" id="WP_303275930.1">
    <property type="nucleotide sequence ID" value="NZ_JAUOEK010000015.1"/>
</dbReference>
<accession>A0ABT8W5A0</accession>
<gene>
    <name evidence="2" type="ORF">Q4Q35_00365</name>
</gene>
<proteinExistence type="predicted"/>
<name>A0ABT8W5A0_9FLAO</name>
<sequence>MKKIILFFLTIICFTQNSFAHQDFWMIKDYGNVKVRIKTGFQYEEINTAFIYGQLAQKLASELGYKKQIFLDFNHHYTGDCEPDYFISFDKGAIKYTWSGATNQKPIFDKNTIVIRQVANMFDAETTLKLTEYAIQNLSEIKSNQKYIEYNENYCQWRIKTIDSTKIKNILESINSNYLNSVMSSKIERPDAEFKFGYTYYWQNDKYIVFERDVYGKETTVKEFDKIYDFKRVGNCIFIFTSVSDFLTLKKTYGRRPEIISKKWTIENAELNYRPYKLEYIGGYKYSIYFSYNSNEEGWQPKQRNLIYDESKDELIKL</sequence>
<reference evidence="2" key="1">
    <citation type="submission" date="2023-07" db="EMBL/GenBank/DDBJ databases">
        <title>Two novel species in the genus Flavivirga.</title>
        <authorList>
            <person name="Kwon K."/>
        </authorList>
    </citation>
    <scope>NUCLEOTIDE SEQUENCE</scope>
    <source>
        <strain evidence="2">KCTC 52353</strain>
    </source>
</reference>
<keyword evidence="1" id="KW-0732">Signal</keyword>
<feature type="chain" id="PRO_5046234413" evidence="1">
    <location>
        <begin position="21"/>
        <end position="318"/>
    </location>
</feature>
<evidence type="ECO:0000313" key="2">
    <source>
        <dbReference type="EMBL" id="MDO5968247.1"/>
    </source>
</evidence>
<dbReference type="Proteomes" id="UP001176883">
    <property type="component" value="Unassembled WGS sequence"/>
</dbReference>
<keyword evidence="3" id="KW-1185">Reference proteome</keyword>
<evidence type="ECO:0000313" key="3">
    <source>
        <dbReference type="Proteomes" id="UP001176883"/>
    </source>
</evidence>